<evidence type="ECO:0008006" key="3">
    <source>
        <dbReference type="Google" id="ProtNLM"/>
    </source>
</evidence>
<dbReference type="AlphaFoldDB" id="A0AAD0HBA7"/>
<dbReference type="Pfam" id="PF11186">
    <property type="entry name" value="DUF2972"/>
    <property type="match status" value="1"/>
</dbReference>
<dbReference type="Proteomes" id="UP000239717">
    <property type="component" value="Chromosome"/>
</dbReference>
<protein>
    <recommendedName>
        <fullName evidence="3">DUF2972 domain-containing protein</fullName>
    </recommendedName>
</protein>
<name>A0AAD0HBA7_CAMJU</name>
<sequence length="639" mass="75447">MSAKQRIKNHLAYKLGQLLLDYDKAKKESLGGGLIPLLFKLHQIKKEHKTLTKFRKILELARSDLALPPLENYPDFNEALWIKTQLTYRLGKVLIECDKAKFKGGYLHFFKKITEAKKDFYAFRQSQLYLIKNKLKFENEKDFDVFLNSYFKLDNLLFLAKDYQALLHTLIFNFTFVMKHLEPIETWLRSEEFKTRYIRTKHPYPPLLNPRILNELLEFGSKIKALNLKSKETLKEELKEALNKVSLNELSYETRVYIKNELDYRLIDANLAWDLNLGLPNIYGFVMFVYGASAHWTLISFFEKILKIDFCALHHSDQILPNLNHFYGNLNHKDLAVYSRWFMNCNENYKKHYLSSHLPFIILVRCPISRLKTIVNHGGFKFDFQATQSDFNLGDDIDKVLDRKVFYGGSATPNLDFIPLAAAMEENFSYTSTAEICQNKVHYIDSSEIDPQNVMQTMRKYAVFFNKNLDEENLAKNEAYLREKKWSELAYLIPLTLNIAFKDKVLKIEICLRQQNNHIDFSKELLEKNYDILKLVALAMNKEEFDFLASCSIFNEVQLYLNEFILKLEAKWKGYLNSYAKEEDVLLYFKNHRNLALSFKKILDKELSHIKEHRPDIVASWKYYAKFEKICEALMKERV</sequence>
<proteinExistence type="predicted"/>
<reference evidence="2" key="1">
    <citation type="submission" date="2018-03" db="EMBL/GenBank/DDBJ databases">
        <title>FDA dAtabase for Regulatory Grade micrObial Sequences (FDA-ARGOS): Supporting development and validation of Infectious Disease Dx tests.</title>
        <authorList>
            <person name="Kerrigan L."/>
            <person name="Tallon L."/>
            <person name="Sadzewicz L."/>
            <person name="Sengamalay N."/>
            <person name="Ott S."/>
            <person name="Godinez A."/>
            <person name="Nagaraj S."/>
            <person name="Vavikolanu K."/>
            <person name="Vyas G."/>
            <person name="Nadendla S."/>
            <person name="George J."/>
            <person name="Sichtig H."/>
        </authorList>
    </citation>
    <scope>NUCLEOTIDE SEQUENCE [LARGE SCALE GENOMIC DNA]</scope>
    <source>
        <strain evidence="2">FDAARGOS_295</strain>
    </source>
</reference>
<organism evidence="1 2">
    <name type="scientific">Campylobacter jejuni subsp. doylei</name>
    <dbReference type="NCBI Taxonomy" id="32021"/>
    <lineage>
        <taxon>Bacteria</taxon>
        <taxon>Pseudomonadati</taxon>
        <taxon>Campylobacterota</taxon>
        <taxon>Epsilonproteobacteria</taxon>
        <taxon>Campylobacterales</taxon>
        <taxon>Campylobacteraceae</taxon>
        <taxon>Campylobacter</taxon>
    </lineage>
</organism>
<dbReference type="InterPro" id="IPR021353">
    <property type="entry name" value="DUF2972"/>
</dbReference>
<dbReference type="EMBL" id="CP027403">
    <property type="protein sequence ID" value="AVL47053.1"/>
    <property type="molecule type" value="Genomic_DNA"/>
</dbReference>
<accession>A0AAD0HBA7</accession>
<gene>
    <name evidence="1" type="ORF">CEP74_04250</name>
</gene>
<evidence type="ECO:0000313" key="2">
    <source>
        <dbReference type="Proteomes" id="UP000239717"/>
    </source>
</evidence>
<evidence type="ECO:0000313" key="1">
    <source>
        <dbReference type="EMBL" id="AVL47053.1"/>
    </source>
</evidence>